<evidence type="ECO:0000313" key="2">
    <source>
        <dbReference type="EMBL" id="RRT36278.1"/>
    </source>
</evidence>
<name>A0A426X9Z5_ENSVE</name>
<dbReference type="EMBL" id="AMZH03023820">
    <property type="protein sequence ID" value="RRT36278.1"/>
    <property type="molecule type" value="Genomic_DNA"/>
</dbReference>
<reference evidence="2 3" key="1">
    <citation type="journal article" date="2014" name="Agronomy (Basel)">
        <title>A Draft Genome Sequence for Ensete ventricosum, the Drought-Tolerant Tree Against Hunger.</title>
        <authorList>
            <person name="Harrison J."/>
            <person name="Moore K.A."/>
            <person name="Paszkiewicz K."/>
            <person name="Jones T."/>
            <person name="Grant M."/>
            <person name="Ambacheew D."/>
            <person name="Muzemil S."/>
            <person name="Studholme D.J."/>
        </authorList>
    </citation>
    <scope>NUCLEOTIDE SEQUENCE [LARGE SCALE GENOMIC DNA]</scope>
</reference>
<accession>A0A426X9Z5</accession>
<proteinExistence type="predicted"/>
<organism evidence="2 3">
    <name type="scientific">Ensete ventricosum</name>
    <name type="common">Abyssinian banana</name>
    <name type="synonym">Musa ensete</name>
    <dbReference type="NCBI Taxonomy" id="4639"/>
    <lineage>
        <taxon>Eukaryota</taxon>
        <taxon>Viridiplantae</taxon>
        <taxon>Streptophyta</taxon>
        <taxon>Embryophyta</taxon>
        <taxon>Tracheophyta</taxon>
        <taxon>Spermatophyta</taxon>
        <taxon>Magnoliopsida</taxon>
        <taxon>Liliopsida</taxon>
        <taxon>Zingiberales</taxon>
        <taxon>Musaceae</taxon>
        <taxon>Ensete</taxon>
    </lineage>
</organism>
<evidence type="ECO:0000256" key="1">
    <source>
        <dbReference type="SAM" id="MobiDB-lite"/>
    </source>
</evidence>
<gene>
    <name evidence="2" type="ORF">B296_00053651</name>
</gene>
<protein>
    <submittedName>
        <fullName evidence="2">Uncharacterized protein</fullName>
    </submittedName>
</protein>
<feature type="region of interest" description="Disordered" evidence="1">
    <location>
        <begin position="68"/>
        <end position="102"/>
    </location>
</feature>
<dbReference type="AlphaFoldDB" id="A0A426X9Z5"/>
<comment type="caution">
    <text evidence="2">The sequence shown here is derived from an EMBL/GenBank/DDBJ whole genome shotgun (WGS) entry which is preliminary data.</text>
</comment>
<evidence type="ECO:0000313" key="3">
    <source>
        <dbReference type="Proteomes" id="UP000287651"/>
    </source>
</evidence>
<feature type="region of interest" description="Disordered" evidence="1">
    <location>
        <begin position="150"/>
        <end position="170"/>
    </location>
</feature>
<sequence>MTVPEMLQHTNRYMVAEVLVVGKREDHKRPHILPRHDSFWGGENDMVYPDLSDEGRYITIVKSTKRHQVSSNSNLRTGRQFAPPSRRRQRAYPRAIPPPKEHDRAQVDIDANHPKDVVGEEKDGMTLVPPREANPEIPYQSHNSLLCRMLPARRRTQTSVPPRGASPEIS</sequence>
<dbReference type="Proteomes" id="UP000287651">
    <property type="component" value="Unassembled WGS sequence"/>
</dbReference>